<dbReference type="KEGG" id="hazt:108683346"/>
<evidence type="ECO:0000313" key="2">
    <source>
        <dbReference type="Proteomes" id="UP000694843"/>
    </source>
</evidence>
<keyword evidence="2" id="KW-1185">Reference proteome</keyword>
<accession>A0A8B7PSH2</accession>
<dbReference type="AlphaFoldDB" id="A0A8B7PSH2"/>
<dbReference type="OrthoDB" id="4080456at2759"/>
<dbReference type="RefSeq" id="XP_018028142.1">
    <property type="nucleotide sequence ID" value="XM_018172653.2"/>
</dbReference>
<gene>
    <name evidence="3" type="primary">LOC108683346</name>
</gene>
<reference evidence="3" key="1">
    <citation type="submission" date="2025-08" db="UniProtKB">
        <authorList>
            <consortium name="RefSeq"/>
        </authorList>
    </citation>
    <scope>IDENTIFICATION</scope>
    <source>
        <tissue evidence="3">Whole organism</tissue>
    </source>
</reference>
<dbReference type="Proteomes" id="UP000694843">
    <property type="component" value="Unplaced"/>
</dbReference>
<protein>
    <submittedName>
        <fullName evidence="3">Uncharacterized protein LOC108683346</fullName>
    </submittedName>
</protein>
<evidence type="ECO:0000313" key="3">
    <source>
        <dbReference type="RefSeq" id="XP_018028142.1"/>
    </source>
</evidence>
<evidence type="ECO:0000256" key="1">
    <source>
        <dbReference type="SAM" id="MobiDB-lite"/>
    </source>
</evidence>
<dbReference type="GeneID" id="108683346"/>
<feature type="region of interest" description="Disordered" evidence="1">
    <location>
        <begin position="154"/>
        <end position="173"/>
    </location>
</feature>
<sequence length="375" mass="41995">MRPGKRTARYRRGRGRAQLISRTCPRVILSPLRTTPEDLRPLNNSIFCSSDDETFEFEGFDSITFKPEASVTNASCQAPSLPMNKSSMEEFDSLPSEISNEFTPPGSPSSMKSTVNANNVPVSPGKSWEAVFGKNSQLISANATALFPSTNLLEEKSTMPSNPGDDSSVSRFKGNSNSVYEVEADEVLANTSSSIPMENRGATVLSDNERSAEHSRKLNTLFQEVPKKHKPEFIASKSARLPVVSPTPSFTNTKSLNATTNTPPLKRHRLALKFRAKPEPFVMDEGYLRDLKYLESLRPKNMSEERNLLHKLNIVYERLGSDKFPRLLHSFRRKLIVRQEQRDCGLRVFDIEEAENAVLNHLSQAPRTLATNSLY</sequence>
<name>A0A8B7PSH2_HYAAZ</name>
<organism evidence="2 3">
    <name type="scientific">Hyalella azteca</name>
    <name type="common">Amphipod</name>
    <dbReference type="NCBI Taxonomy" id="294128"/>
    <lineage>
        <taxon>Eukaryota</taxon>
        <taxon>Metazoa</taxon>
        <taxon>Ecdysozoa</taxon>
        <taxon>Arthropoda</taxon>
        <taxon>Crustacea</taxon>
        <taxon>Multicrustacea</taxon>
        <taxon>Malacostraca</taxon>
        <taxon>Eumalacostraca</taxon>
        <taxon>Peracarida</taxon>
        <taxon>Amphipoda</taxon>
        <taxon>Senticaudata</taxon>
        <taxon>Talitrida</taxon>
        <taxon>Talitroidea</taxon>
        <taxon>Hyalellidae</taxon>
        <taxon>Hyalella</taxon>
    </lineage>
</organism>
<proteinExistence type="predicted"/>